<evidence type="ECO:0000256" key="1">
    <source>
        <dbReference type="SAM" id="Phobius"/>
    </source>
</evidence>
<dbReference type="AlphaFoldDB" id="A0A0E9MUT4"/>
<keyword evidence="3" id="KW-1185">Reference proteome</keyword>
<gene>
    <name evidence="2" type="ORF">FPE01S_01_03510</name>
</gene>
<dbReference type="InterPro" id="IPR021516">
    <property type="entry name" value="DUF3179"/>
</dbReference>
<dbReference type="STRING" id="1220578.FPE01S_01_03510"/>
<dbReference type="Pfam" id="PF11376">
    <property type="entry name" value="DUF3179"/>
    <property type="match status" value="1"/>
</dbReference>
<accession>A0A0E9MUT4</accession>
<keyword evidence="1" id="KW-0812">Transmembrane</keyword>
<proteinExistence type="predicted"/>
<protein>
    <recommendedName>
        <fullName evidence="4">DUF3179 domain-containing protein</fullName>
    </recommendedName>
</protein>
<dbReference type="Proteomes" id="UP000033121">
    <property type="component" value="Unassembled WGS sequence"/>
</dbReference>
<reference evidence="2 3" key="1">
    <citation type="submission" date="2015-04" db="EMBL/GenBank/DDBJ databases">
        <title>Whole genome shotgun sequence of Flavihumibacter petaseus NBRC 106054.</title>
        <authorList>
            <person name="Miyazawa S."/>
            <person name="Hosoyama A."/>
            <person name="Hashimoto M."/>
            <person name="Noguchi M."/>
            <person name="Tsuchikane K."/>
            <person name="Ohji S."/>
            <person name="Yamazoe A."/>
            <person name="Ichikawa N."/>
            <person name="Kimura A."/>
            <person name="Fujita N."/>
        </authorList>
    </citation>
    <scope>NUCLEOTIDE SEQUENCE [LARGE SCALE GENOMIC DNA]</scope>
    <source>
        <strain evidence="2 3">NBRC 106054</strain>
    </source>
</reference>
<keyword evidence="1" id="KW-0472">Membrane</keyword>
<name>A0A0E9MUT4_9BACT</name>
<sequence>MTKISLNQITMKRFLLVFSLILLFVSELASVYFIMPLPGSQKQNTLPFAYWLHNNLAWIRTLLLVVIFFTALPVFRSSRRWPKIAVSVTLLLYGAIYYMVHFQMSADRMFYQPNQVDMVPVSGNKIPAGKLIIGIIDGNEAKAYPIQLIGYHHQVRDSINGKPVMVTYCTVCRTGRVYSPEVNGKPENFRLVGMDHFNAMFEDETTRSWWQQVNGNAVVGPLKGKQLTEIPSRQMSLEKWLQLYPQSLILQQDSTFREIYEKMDKYDKGSGNSDLTRRDSLSWKDKSWVIGIQDGTYAKAYDWNQLLSKQLIEDSASGKSWLLWVEKDSSSFHVFNRKLDTLTLAFRVQNDSLRDVQTSSTWNSGGWAVDGPLKGRHLENIPAYQEFWHSWRQFHPGTLKGD</sequence>
<evidence type="ECO:0008006" key="4">
    <source>
        <dbReference type="Google" id="ProtNLM"/>
    </source>
</evidence>
<comment type="caution">
    <text evidence="2">The sequence shown here is derived from an EMBL/GenBank/DDBJ whole genome shotgun (WGS) entry which is preliminary data.</text>
</comment>
<dbReference type="EMBL" id="BBWV01000001">
    <property type="protein sequence ID" value="GAO41339.1"/>
    <property type="molecule type" value="Genomic_DNA"/>
</dbReference>
<feature type="transmembrane region" description="Helical" evidence="1">
    <location>
        <begin position="84"/>
        <end position="100"/>
    </location>
</feature>
<evidence type="ECO:0000313" key="3">
    <source>
        <dbReference type="Proteomes" id="UP000033121"/>
    </source>
</evidence>
<evidence type="ECO:0000313" key="2">
    <source>
        <dbReference type="EMBL" id="GAO41339.1"/>
    </source>
</evidence>
<feature type="transmembrane region" description="Helical" evidence="1">
    <location>
        <begin position="57"/>
        <end position="75"/>
    </location>
</feature>
<organism evidence="2 3">
    <name type="scientific">Flavihumibacter petaseus NBRC 106054</name>
    <dbReference type="NCBI Taxonomy" id="1220578"/>
    <lineage>
        <taxon>Bacteria</taxon>
        <taxon>Pseudomonadati</taxon>
        <taxon>Bacteroidota</taxon>
        <taxon>Chitinophagia</taxon>
        <taxon>Chitinophagales</taxon>
        <taxon>Chitinophagaceae</taxon>
        <taxon>Flavihumibacter</taxon>
    </lineage>
</organism>
<keyword evidence="1" id="KW-1133">Transmembrane helix</keyword>